<feature type="domain" description="Peptidase S1" evidence="4">
    <location>
        <begin position="36"/>
        <end position="295"/>
    </location>
</feature>
<evidence type="ECO:0000313" key="7">
    <source>
        <dbReference type="Proteomes" id="UP000002320"/>
    </source>
</evidence>
<dbReference type="SMART" id="SM00020">
    <property type="entry name" value="Tryp_SPc"/>
    <property type="match status" value="1"/>
</dbReference>
<keyword evidence="3" id="KW-0732">Signal</keyword>
<keyword evidence="7" id="KW-1185">Reference proteome</keyword>
<dbReference type="AlphaFoldDB" id="B0WZE5"/>
<protein>
    <submittedName>
        <fullName evidence="5 6">Trypsin</fullName>
    </submittedName>
</protein>
<feature type="chain" id="PRO_5011408747" evidence="3">
    <location>
        <begin position="23"/>
        <end position="309"/>
    </location>
</feature>
<dbReference type="VEuPathDB" id="VectorBase:CQUJHB011359"/>
<dbReference type="VEuPathDB" id="VectorBase:CPIJ012153"/>
<dbReference type="InterPro" id="IPR043504">
    <property type="entry name" value="Peptidase_S1_PA_chymotrypsin"/>
</dbReference>
<dbReference type="EMBL" id="DS232206">
    <property type="protein sequence ID" value="EDS37459.1"/>
    <property type="molecule type" value="Genomic_DNA"/>
</dbReference>
<dbReference type="EnsemblMetazoa" id="CPIJ012153-RA">
    <property type="protein sequence ID" value="CPIJ012153-PA"/>
    <property type="gene ID" value="CPIJ012153"/>
</dbReference>
<dbReference type="PROSITE" id="PS50240">
    <property type="entry name" value="TRYPSIN_DOM"/>
    <property type="match status" value="1"/>
</dbReference>
<dbReference type="SUPFAM" id="SSF50494">
    <property type="entry name" value="Trypsin-like serine proteases"/>
    <property type="match status" value="2"/>
</dbReference>
<dbReference type="eggNOG" id="KOG3627">
    <property type="taxonomic scope" value="Eukaryota"/>
</dbReference>
<reference evidence="6" key="2">
    <citation type="submission" date="2021-02" db="UniProtKB">
        <authorList>
            <consortium name="EnsemblMetazoa"/>
        </authorList>
    </citation>
    <scope>IDENTIFICATION</scope>
    <source>
        <strain evidence="6">JHB</strain>
    </source>
</reference>
<evidence type="ECO:0000313" key="6">
    <source>
        <dbReference type="EnsemblMetazoa" id="CPIJ012153-PA"/>
    </source>
</evidence>
<keyword evidence="1" id="KW-1015">Disulfide bond</keyword>
<dbReference type="InParanoid" id="B0WZE5"/>
<dbReference type="HOGENOM" id="CLU_006842_7_0_1"/>
<evidence type="ECO:0000256" key="1">
    <source>
        <dbReference type="ARBA" id="ARBA00023157"/>
    </source>
</evidence>
<feature type="signal peptide" evidence="3">
    <location>
        <begin position="1"/>
        <end position="22"/>
    </location>
</feature>
<dbReference type="InterPro" id="IPR001254">
    <property type="entry name" value="Trypsin_dom"/>
</dbReference>
<dbReference type="OrthoDB" id="6380398at2759"/>
<dbReference type="FunCoup" id="B0WZE5">
    <property type="interactions" value="21"/>
</dbReference>
<evidence type="ECO:0000256" key="2">
    <source>
        <dbReference type="ARBA" id="ARBA00024195"/>
    </source>
</evidence>
<dbReference type="InterPro" id="IPR009003">
    <property type="entry name" value="Peptidase_S1_PA"/>
</dbReference>
<evidence type="ECO:0000256" key="3">
    <source>
        <dbReference type="SAM" id="SignalP"/>
    </source>
</evidence>
<reference evidence="5" key="1">
    <citation type="submission" date="2007-03" db="EMBL/GenBank/DDBJ databases">
        <title>Annotation of Culex pipiens quinquefasciatus.</title>
        <authorList>
            <consortium name="The Broad Institute Genome Sequencing Platform"/>
            <person name="Atkinson P.W."/>
            <person name="Hemingway J."/>
            <person name="Christensen B.M."/>
            <person name="Higgs S."/>
            <person name="Kodira C."/>
            <person name="Hannick L."/>
            <person name="Megy K."/>
            <person name="O'Leary S."/>
            <person name="Pearson M."/>
            <person name="Haas B.J."/>
            <person name="Mauceli E."/>
            <person name="Wortman J.R."/>
            <person name="Lee N.H."/>
            <person name="Guigo R."/>
            <person name="Stanke M."/>
            <person name="Alvarado L."/>
            <person name="Amedeo P."/>
            <person name="Antoine C.H."/>
            <person name="Arensburger P."/>
            <person name="Bidwell S.L."/>
            <person name="Crawford M."/>
            <person name="Camaro F."/>
            <person name="Devon K."/>
            <person name="Engels R."/>
            <person name="Hammond M."/>
            <person name="Howarth C."/>
            <person name="Koehrsen M."/>
            <person name="Lawson D."/>
            <person name="Montgomery P."/>
            <person name="Nene V."/>
            <person name="Nusbaum C."/>
            <person name="Puiu D."/>
            <person name="Romero-Severson J."/>
            <person name="Severson D.W."/>
            <person name="Shumway M."/>
            <person name="Sisk P."/>
            <person name="Stolte C."/>
            <person name="Zeng Q."/>
            <person name="Eisenstadt E."/>
            <person name="Fraser-Liggett C."/>
            <person name="Strausberg R."/>
            <person name="Galagan J."/>
            <person name="Birren B."/>
            <person name="Collins F.H."/>
        </authorList>
    </citation>
    <scope>NUCLEOTIDE SEQUENCE [LARGE SCALE GENOMIC DNA]</scope>
    <source>
        <strain evidence="5">JHB</strain>
    </source>
</reference>
<dbReference type="Pfam" id="PF00089">
    <property type="entry name" value="Trypsin"/>
    <property type="match status" value="2"/>
</dbReference>
<dbReference type="Gene3D" id="2.40.10.10">
    <property type="entry name" value="Trypsin-like serine proteases"/>
    <property type="match status" value="3"/>
</dbReference>
<dbReference type="GO" id="GO:0004252">
    <property type="term" value="F:serine-type endopeptidase activity"/>
    <property type="evidence" value="ECO:0007669"/>
    <property type="project" value="InterPro"/>
</dbReference>
<sequence length="309" mass="33977">MYRYTQILSIAICLTLTVSVSAAPSRSEIGEALQFTVGPFNDDITVLGQYPSYVFIKTAALPRCGGAVVDESHIITLAQCVLDGNFRVYNPRLVEVIAGDLLWFPASATRRTRLASAIYVHPNYTAHTLENDIAVILTCQRCGGAVIGESHIVTLAQCVLDGNFHVFTPRLVRVFAGDLLWFPASATRQTRLASVIYVHPSFKAHTLENDIAPIRDRDVCNHVRYLEPVTERMICAGNLLAQGVAPCPGNIGSVLFCDGEATGLLSFGMNCVTANDPPTFTQIRYFNNWIDQQLTRTDVPLMNWSPLDV</sequence>
<accession>B0WZE5</accession>
<comment type="similarity">
    <text evidence="2">Belongs to the peptidase S1 family. CLIP subfamily.</text>
</comment>
<proteinExistence type="inferred from homology"/>
<evidence type="ECO:0000259" key="4">
    <source>
        <dbReference type="PROSITE" id="PS50240"/>
    </source>
</evidence>
<dbReference type="Proteomes" id="UP000002320">
    <property type="component" value="Unassembled WGS sequence"/>
</dbReference>
<gene>
    <name evidence="6" type="primary">6045389</name>
    <name evidence="5" type="ORF">CpipJ_CPIJ012153</name>
</gene>
<evidence type="ECO:0000313" key="5">
    <source>
        <dbReference type="EMBL" id="EDS37459.1"/>
    </source>
</evidence>
<dbReference type="GO" id="GO:0006508">
    <property type="term" value="P:proteolysis"/>
    <property type="evidence" value="ECO:0007669"/>
    <property type="project" value="InterPro"/>
</dbReference>
<organism>
    <name type="scientific">Culex quinquefasciatus</name>
    <name type="common">Southern house mosquito</name>
    <name type="synonym">Culex pungens</name>
    <dbReference type="NCBI Taxonomy" id="7176"/>
    <lineage>
        <taxon>Eukaryota</taxon>
        <taxon>Metazoa</taxon>
        <taxon>Ecdysozoa</taxon>
        <taxon>Arthropoda</taxon>
        <taxon>Hexapoda</taxon>
        <taxon>Insecta</taxon>
        <taxon>Pterygota</taxon>
        <taxon>Neoptera</taxon>
        <taxon>Endopterygota</taxon>
        <taxon>Diptera</taxon>
        <taxon>Nematocera</taxon>
        <taxon>Culicoidea</taxon>
        <taxon>Culicidae</taxon>
        <taxon>Culicinae</taxon>
        <taxon>Culicini</taxon>
        <taxon>Culex</taxon>
        <taxon>Culex</taxon>
    </lineage>
</organism>
<dbReference type="KEGG" id="cqu:CpipJ_CPIJ012153"/>
<name>B0WZE5_CULQU</name>
<dbReference type="PANTHER" id="PTHR24252:SF7">
    <property type="entry name" value="HYALIN"/>
    <property type="match status" value="1"/>
</dbReference>
<dbReference type="PANTHER" id="PTHR24252">
    <property type="entry name" value="ACROSIN-RELATED"/>
    <property type="match status" value="1"/>
</dbReference>